<comment type="caution">
    <text evidence="2">The sequence shown here is derived from an EMBL/GenBank/DDBJ whole genome shotgun (WGS) entry which is preliminary data.</text>
</comment>
<dbReference type="Proteomes" id="UP000305848">
    <property type="component" value="Unassembled WGS sequence"/>
</dbReference>
<keyword evidence="1" id="KW-0732">Signal</keyword>
<organism evidence="2 3">
    <name type="scientific">Ilyomonas limi</name>
    <dbReference type="NCBI Taxonomy" id="2575867"/>
    <lineage>
        <taxon>Bacteria</taxon>
        <taxon>Pseudomonadati</taxon>
        <taxon>Bacteroidota</taxon>
        <taxon>Chitinophagia</taxon>
        <taxon>Chitinophagales</taxon>
        <taxon>Chitinophagaceae</taxon>
        <taxon>Ilyomonas</taxon>
    </lineage>
</organism>
<keyword evidence="3" id="KW-1185">Reference proteome</keyword>
<dbReference type="RefSeq" id="WP_137261552.1">
    <property type="nucleotide sequence ID" value="NZ_SZQL01000006.1"/>
</dbReference>
<dbReference type="OrthoDB" id="1490253at2"/>
<proteinExistence type="predicted"/>
<evidence type="ECO:0000313" key="3">
    <source>
        <dbReference type="Proteomes" id="UP000305848"/>
    </source>
</evidence>
<name>A0A4U3L256_9BACT</name>
<feature type="chain" id="PRO_5020874480" evidence="1">
    <location>
        <begin position="23"/>
        <end position="510"/>
    </location>
</feature>
<dbReference type="AlphaFoldDB" id="A0A4U3L256"/>
<reference evidence="2 3" key="1">
    <citation type="submission" date="2019-05" db="EMBL/GenBank/DDBJ databases">
        <title>Panacibacter sp. strain 17mud1-8 Genome sequencing and assembly.</title>
        <authorList>
            <person name="Chhetri G."/>
        </authorList>
    </citation>
    <scope>NUCLEOTIDE SEQUENCE [LARGE SCALE GENOMIC DNA]</scope>
    <source>
        <strain evidence="2 3">17mud1-8</strain>
    </source>
</reference>
<dbReference type="EMBL" id="SZQL01000006">
    <property type="protein sequence ID" value="TKK68932.1"/>
    <property type="molecule type" value="Genomic_DNA"/>
</dbReference>
<gene>
    <name evidence="2" type="ORF">FC093_09565</name>
</gene>
<protein>
    <submittedName>
        <fullName evidence="2">Uncharacterized protein</fullName>
    </submittedName>
</protein>
<accession>A0A4U3L256</accession>
<feature type="signal peptide" evidence="1">
    <location>
        <begin position="1"/>
        <end position="22"/>
    </location>
</feature>
<evidence type="ECO:0000313" key="2">
    <source>
        <dbReference type="EMBL" id="TKK68932.1"/>
    </source>
</evidence>
<evidence type="ECO:0000256" key="1">
    <source>
        <dbReference type="SAM" id="SignalP"/>
    </source>
</evidence>
<sequence length="510" mass="58866">MHKKLCFLIAAVCAFAVTSLYAQTIVYSEPDRSDARGLNFEIIGKMNNHYLIYKNMRNDNHVSIYDNDMQLVTNEKLSFLPDKIINSDILAYRNFFYFFYQYQHRNVVYAMAAKLDADAKIIGEPQTLDTTQVNFLANNKVYSYMVSEDKQKIGFVKINTKNENNYFVTSVIFDDSLTPLSKSYMSVDMPERNSFLTEFTIDNDGDIAFVRAAGGAQKDNIVSLSLISKRMNDNLPRVHELPLNKIYLDDVRVKVDNDNKNYLVTSFYTKARRGNVDGLYATLYDKTNDSLINTTYTTFSDELRNSVKSNGNPRFAFNDFFLQNIVMRKDGGYVIAAESVYSSSRGNQYNRWDYFNSYPFYSPSAAYYYYSYSNPFGYYYPWSRGGYGFQNTRYFADNIALLSFDSTGNLTWSNVIHKSQYDDNTDNFIGYTTMNTGSEVHFLYNETVRKNVLLSDQSITPDGQLTHSPTLHNLDRGYEFMPRLGKQVGAKQMIIPCAYRNYICFAKVDF</sequence>